<dbReference type="EMBL" id="VSSQ01026227">
    <property type="protein sequence ID" value="MPM74844.1"/>
    <property type="molecule type" value="Genomic_DNA"/>
</dbReference>
<dbReference type="GO" id="GO:0016757">
    <property type="term" value="F:glycosyltransferase activity"/>
    <property type="evidence" value="ECO:0007669"/>
    <property type="project" value="InterPro"/>
</dbReference>
<feature type="domain" description="Glycosyl transferase family 1" evidence="1">
    <location>
        <begin position="30"/>
        <end position="96"/>
    </location>
</feature>
<comment type="caution">
    <text evidence="2">The sequence shown here is derived from an EMBL/GenBank/DDBJ whole genome shotgun (WGS) entry which is preliminary data.</text>
</comment>
<gene>
    <name evidence="2" type="ORF">SDC9_121833</name>
</gene>
<name>A0A645CD40_9ZZZZ</name>
<reference evidence="2" key="1">
    <citation type="submission" date="2019-08" db="EMBL/GenBank/DDBJ databases">
        <authorList>
            <person name="Kucharzyk K."/>
            <person name="Murdoch R.W."/>
            <person name="Higgins S."/>
            <person name="Loffler F."/>
        </authorList>
    </citation>
    <scope>NUCLEOTIDE SEQUENCE</scope>
</reference>
<protein>
    <recommendedName>
        <fullName evidence="1">Glycosyl transferase family 1 domain-containing protein</fullName>
    </recommendedName>
</protein>
<accession>A0A645CD40</accession>
<sequence>MLNNEVINAELSATLLVNPRGSYDEYTRFSFPSKTLEYMSSGTPVLMSRLPGLPDEYLKYVFLFDDRITNDLGDKIRLILDKRVEELELYGKNARNFILQNKNNVIQTQKIIKWMEKEIVSSKEKK</sequence>
<evidence type="ECO:0000259" key="1">
    <source>
        <dbReference type="Pfam" id="PF00534"/>
    </source>
</evidence>
<dbReference type="Pfam" id="PF00534">
    <property type="entry name" value="Glycos_transf_1"/>
    <property type="match status" value="1"/>
</dbReference>
<evidence type="ECO:0000313" key="2">
    <source>
        <dbReference type="EMBL" id="MPM74844.1"/>
    </source>
</evidence>
<organism evidence="2">
    <name type="scientific">bioreactor metagenome</name>
    <dbReference type="NCBI Taxonomy" id="1076179"/>
    <lineage>
        <taxon>unclassified sequences</taxon>
        <taxon>metagenomes</taxon>
        <taxon>ecological metagenomes</taxon>
    </lineage>
</organism>
<proteinExistence type="predicted"/>
<dbReference type="SUPFAM" id="SSF53756">
    <property type="entry name" value="UDP-Glycosyltransferase/glycogen phosphorylase"/>
    <property type="match status" value="1"/>
</dbReference>
<dbReference type="InterPro" id="IPR001296">
    <property type="entry name" value="Glyco_trans_1"/>
</dbReference>
<dbReference type="AlphaFoldDB" id="A0A645CD40"/>
<dbReference type="Gene3D" id="3.40.50.2000">
    <property type="entry name" value="Glycogen Phosphorylase B"/>
    <property type="match status" value="1"/>
</dbReference>